<proteinExistence type="predicted"/>
<dbReference type="Proteomes" id="UP000272528">
    <property type="component" value="Chromosome"/>
</dbReference>
<dbReference type="AlphaFoldDB" id="A0A3S9A2P6"/>
<accession>A0A3S9A2P6</accession>
<evidence type="ECO:0000313" key="2">
    <source>
        <dbReference type="Proteomes" id="UP000272528"/>
    </source>
</evidence>
<name>A0A3S9A2P6_9BACL</name>
<dbReference type="KEGG" id="palb:EJC50_10650"/>
<dbReference type="EMBL" id="CP034437">
    <property type="protein sequence ID" value="AZN40057.1"/>
    <property type="molecule type" value="Genomic_DNA"/>
</dbReference>
<sequence length="120" mass="13769">MLFRELNWHALLRVSRAEKVNRLLKQLEEICGQPVTLLTCERYWKDSGLFDVSFTTPLNEVTPADAVFQALVTARNLAFDWHVSGPSITGDNQWEFRGLTTKTQITGIEWIQFHMDSVDG</sequence>
<protein>
    <submittedName>
        <fullName evidence="1">Uncharacterized protein</fullName>
    </submittedName>
</protein>
<keyword evidence="2" id="KW-1185">Reference proteome</keyword>
<organism evidence="1 2">
    <name type="scientific">Paenibacillus albus</name>
    <dbReference type="NCBI Taxonomy" id="2495582"/>
    <lineage>
        <taxon>Bacteria</taxon>
        <taxon>Bacillati</taxon>
        <taxon>Bacillota</taxon>
        <taxon>Bacilli</taxon>
        <taxon>Bacillales</taxon>
        <taxon>Paenibacillaceae</taxon>
        <taxon>Paenibacillus</taxon>
    </lineage>
</organism>
<evidence type="ECO:0000313" key="1">
    <source>
        <dbReference type="EMBL" id="AZN40057.1"/>
    </source>
</evidence>
<dbReference type="RefSeq" id="WP_126015246.1">
    <property type="nucleotide sequence ID" value="NZ_CP034437.1"/>
</dbReference>
<gene>
    <name evidence="1" type="ORF">EJC50_10650</name>
</gene>
<dbReference type="OrthoDB" id="2453891at2"/>
<reference evidence="2" key="1">
    <citation type="submission" date="2018-12" db="EMBL/GenBank/DDBJ databases">
        <title>Genome sequence of Peanibacillus sp.</title>
        <authorList>
            <person name="Subramani G."/>
            <person name="Srinivasan S."/>
            <person name="Kim M.K."/>
        </authorList>
    </citation>
    <scope>NUCLEOTIDE SEQUENCE [LARGE SCALE GENOMIC DNA]</scope>
    <source>
        <strain evidence="2">18JY67-1</strain>
    </source>
</reference>